<dbReference type="InterPro" id="IPR003593">
    <property type="entry name" value="AAA+_ATPase"/>
</dbReference>
<dbReference type="Pfam" id="PF25601">
    <property type="entry name" value="AAA_lid_14"/>
    <property type="match status" value="1"/>
</dbReference>
<keyword evidence="2" id="KW-0067">ATP-binding</keyword>
<dbReference type="SMART" id="SM00382">
    <property type="entry name" value="AAA"/>
    <property type="match status" value="1"/>
</dbReference>
<dbReference type="InterPro" id="IPR058031">
    <property type="entry name" value="AAA_lid_NorR"/>
</dbReference>
<reference evidence="6 7" key="1">
    <citation type="submission" date="2019-06" db="EMBL/GenBank/DDBJ databases">
        <authorList>
            <person name="Livingstone P."/>
            <person name="Whitworth D."/>
        </authorList>
    </citation>
    <scope>NUCLEOTIDE SEQUENCE [LARGE SCALE GENOMIC DNA]</scope>
    <source>
        <strain evidence="6 7">AM401</strain>
    </source>
</reference>
<comment type="caution">
    <text evidence="6">The sequence shown here is derived from an EMBL/GenBank/DDBJ whole genome shotgun (WGS) entry which is preliminary data.</text>
</comment>
<dbReference type="AlphaFoldDB" id="A0A540XA68"/>
<evidence type="ECO:0000313" key="6">
    <source>
        <dbReference type="EMBL" id="TQF17574.1"/>
    </source>
</evidence>
<evidence type="ECO:0000256" key="2">
    <source>
        <dbReference type="ARBA" id="ARBA00022840"/>
    </source>
</evidence>
<keyword evidence="4" id="KW-0804">Transcription</keyword>
<dbReference type="CDD" id="cd00009">
    <property type="entry name" value="AAA"/>
    <property type="match status" value="1"/>
</dbReference>
<dbReference type="InterPro" id="IPR002078">
    <property type="entry name" value="Sigma_54_int"/>
</dbReference>
<organism evidence="6 7">
    <name type="scientific">Myxococcus llanfairpwllgwyngyllgogerychwyrndrobwllllantysiliogogogochensis</name>
    <dbReference type="NCBI Taxonomy" id="2590453"/>
    <lineage>
        <taxon>Bacteria</taxon>
        <taxon>Pseudomonadati</taxon>
        <taxon>Myxococcota</taxon>
        <taxon>Myxococcia</taxon>
        <taxon>Myxococcales</taxon>
        <taxon>Cystobacterineae</taxon>
        <taxon>Myxococcaceae</taxon>
        <taxon>Myxococcus</taxon>
    </lineage>
</organism>
<evidence type="ECO:0000259" key="5">
    <source>
        <dbReference type="PROSITE" id="PS50045"/>
    </source>
</evidence>
<dbReference type="PROSITE" id="PS50045">
    <property type="entry name" value="SIGMA54_INTERACT_4"/>
    <property type="match status" value="1"/>
</dbReference>
<dbReference type="InterPro" id="IPR027417">
    <property type="entry name" value="P-loop_NTPase"/>
</dbReference>
<dbReference type="EMBL" id="VIFM01000006">
    <property type="protein sequence ID" value="TQF17574.1"/>
    <property type="molecule type" value="Genomic_DNA"/>
</dbReference>
<sequence length="371" mass="41444">MPTSRTDAFLPVIGESMSGLIQVLRVFTQQEDTILISGPTGSGKSRLARWSHEHSGRKEGTFEVLDLMTVPEELQMGALFGWRKGAFTGAVQNSPGCLALAKGGTLFIDEIDKLSLRAQAGLLHVLEERTYRVLGEGTLHRADVRFIVGTNVDLHEAVTAGRFREDLYYRVNVLPIQIPPLDARRDEIIPWAQYMLSRRHQEREREGGAQLAPDAQAQLLSRSWPGNLRQLDNIVRRAYSLAVMSQVEHEVLLRDSHVMQALGYEESPTSRSLIEALRVASACFVMEAQRAAVPWDLDLADAFRGFVLGTAVRQVGREEAFLLLGRKRLLKNRNHYKALERELRKVDALVEAVGQSPSPFTDLVDLSLGKV</sequence>
<keyword evidence="1" id="KW-0547">Nucleotide-binding</keyword>
<dbReference type="Pfam" id="PF00158">
    <property type="entry name" value="Sigma54_activat"/>
    <property type="match status" value="1"/>
</dbReference>
<evidence type="ECO:0000256" key="1">
    <source>
        <dbReference type="ARBA" id="ARBA00022741"/>
    </source>
</evidence>
<keyword evidence="3" id="KW-0805">Transcription regulation</keyword>
<dbReference type="InterPro" id="IPR025944">
    <property type="entry name" value="Sigma_54_int_dom_CS"/>
</dbReference>
<protein>
    <submittedName>
        <fullName evidence="6">Sigma-54-dependent Fis family transcriptional regulator</fullName>
    </submittedName>
</protein>
<dbReference type="GO" id="GO:0005524">
    <property type="term" value="F:ATP binding"/>
    <property type="evidence" value="ECO:0007669"/>
    <property type="project" value="UniProtKB-KW"/>
</dbReference>
<gene>
    <name evidence="6" type="ORF">FJV41_02910</name>
</gene>
<feature type="domain" description="Sigma-54 factor interaction" evidence="5">
    <location>
        <begin position="10"/>
        <end position="240"/>
    </location>
</feature>
<dbReference type="Gene3D" id="3.40.50.300">
    <property type="entry name" value="P-loop containing nucleotide triphosphate hydrolases"/>
    <property type="match status" value="1"/>
</dbReference>
<dbReference type="Gene3D" id="1.10.8.60">
    <property type="match status" value="1"/>
</dbReference>
<dbReference type="GO" id="GO:0006355">
    <property type="term" value="P:regulation of DNA-templated transcription"/>
    <property type="evidence" value="ECO:0007669"/>
    <property type="project" value="InterPro"/>
</dbReference>
<proteinExistence type="predicted"/>
<name>A0A540XA68_9BACT</name>
<evidence type="ECO:0000313" key="7">
    <source>
        <dbReference type="Proteomes" id="UP000315369"/>
    </source>
</evidence>
<evidence type="ECO:0000256" key="4">
    <source>
        <dbReference type="ARBA" id="ARBA00023163"/>
    </source>
</evidence>
<accession>A0A540XA68</accession>
<dbReference type="OrthoDB" id="5488837at2"/>
<dbReference type="PROSITE" id="PS00688">
    <property type="entry name" value="SIGMA54_INTERACT_3"/>
    <property type="match status" value="1"/>
</dbReference>
<dbReference type="SUPFAM" id="SSF52540">
    <property type="entry name" value="P-loop containing nucleoside triphosphate hydrolases"/>
    <property type="match status" value="1"/>
</dbReference>
<keyword evidence="7" id="KW-1185">Reference proteome</keyword>
<dbReference type="Proteomes" id="UP000315369">
    <property type="component" value="Unassembled WGS sequence"/>
</dbReference>
<dbReference type="PANTHER" id="PTHR32071">
    <property type="entry name" value="TRANSCRIPTIONAL REGULATORY PROTEIN"/>
    <property type="match status" value="1"/>
</dbReference>
<evidence type="ECO:0000256" key="3">
    <source>
        <dbReference type="ARBA" id="ARBA00023015"/>
    </source>
</evidence>